<dbReference type="AlphaFoldDB" id="A0A9D2S568"/>
<dbReference type="Proteomes" id="UP000824208">
    <property type="component" value="Unassembled WGS sequence"/>
</dbReference>
<dbReference type="InterPro" id="IPR011044">
    <property type="entry name" value="Quino_amine_DH_bsu"/>
</dbReference>
<sequence length="395" mass="42228">MELLKPKAPPPKKRPSLLVRFLAFLTTLALVAGAVFLVAHRDVWNLDSLWRWIRYLGVERSDTGQADSFPYEGGSTNRFALLDGELLVCSPTTIRLYSGSGAVSLEKAVSMEQPVVDVNAGSALVYDAGGRELLVVSGAQEVFSLTLEEEESFLSARLSAGGYLAVTAQTSGYKGVVTVYDPSFQAVLRINLSSRFITDAAVSPDGSTVALLSLGLSGSSFDTHLEFYRLSRSEEDVEPDLTCSLGNDVILDMDWKSDGIWLVGESALSIYAADGALSGRYDYGGQYLKNYSLDGSGYAVLLLGKYRAGSGTTLLAVDAAGSAAASLSFDEQVLSLSAAGNYVAVLTAGNLQIYSQELNLYRTLETTQGARLVLQRADGSTMLINADTAHLYVPN</sequence>
<comment type="caution">
    <text evidence="2">The sequence shown here is derived from an EMBL/GenBank/DDBJ whole genome shotgun (WGS) entry which is preliminary data.</text>
</comment>
<dbReference type="EMBL" id="DWYC01000063">
    <property type="protein sequence ID" value="HJB57388.1"/>
    <property type="molecule type" value="Genomic_DNA"/>
</dbReference>
<evidence type="ECO:0000313" key="2">
    <source>
        <dbReference type="EMBL" id="HJB57388.1"/>
    </source>
</evidence>
<dbReference type="Pfam" id="PF18975">
    <property type="entry name" value="DUF5711"/>
    <property type="match status" value="1"/>
</dbReference>
<proteinExistence type="predicted"/>
<dbReference type="SUPFAM" id="SSF50969">
    <property type="entry name" value="YVTN repeat-like/Quinoprotein amine dehydrogenase"/>
    <property type="match status" value="1"/>
</dbReference>
<reference evidence="2" key="1">
    <citation type="journal article" date="2021" name="PeerJ">
        <title>Extensive microbial diversity within the chicken gut microbiome revealed by metagenomics and culture.</title>
        <authorList>
            <person name="Gilroy R."/>
            <person name="Ravi A."/>
            <person name="Getino M."/>
            <person name="Pursley I."/>
            <person name="Horton D.L."/>
            <person name="Alikhan N.F."/>
            <person name="Baker D."/>
            <person name="Gharbi K."/>
            <person name="Hall N."/>
            <person name="Watson M."/>
            <person name="Adriaenssens E.M."/>
            <person name="Foster-Nyarko E."/>
            <person name="Jarju S."/>
            <person name="Secka A."/>
            <person name="Antonio M."/>
            <person name="Oren A."/>
            <person name="Chaudhuri R.R."/>
            <person name="La Ragione R."/>
            <person name="Hildebrand F."/>
            <person name="Pallen M.J."/>
        </authorList>
    </citation>
    <scope>NUCLEOTIDE SEQUENCE</scope>
    <source>
        <strain evidence="2">CHK189-11263</strain>
    </source>
</reference>
<reference evidence="2" key="2">
    <citation type="submission" date="2021-04" db="EMBL/GenBank/DDBJ databases">
        <authorList>
            <person name="Gilroy R."/>
        </authorList>
    </citation>
    <scope>NUCLEOTIDE SEQUENCE</scope>
    <source>
        <strain evidence="2">CHK189-11263</strain>
    </source>
</reference>
<protein>
    <recommendedName>
        <fullName evidence="4">WD40 repeat domain-containing protein</fullName>
    </recommendedName>
</protein>
<keyword evidence="1" id="KW-0472">Membrane</keyword>
<keyword evidence="1" id="KW-1133">Transmembrane helix</keyword>
<evidence type="ECO:0000256" key="1">
    <source>
        <dbReference type="SAM" id="Phobius"/>
    </source>
</evidence>
<accession>A0A9D2S568</accession>
<name>A0A9D2S568_9FIRM</name>
<dbReference type="InterPro" id="IPR043765">
    <property type="entry name" value="DUF5711"/>
</dbReference>
<organism evidence="2 3">
    <name type="scientific">Candidatus Flavonifractor intestinipullorum</name>
    <dbReference type="NCBI Taxonomy" id="2838587"/>
    <lineage>
        <taxon>Bacteria</taxon>
        <taxon>Bacillati</taxon>
        <taxon>Bacillota</taxon>
        <taxon>Clostridia</taxon>
        <taxon>Eubacteriales</taxon>
        <taxon>Oscillospiraceae</taxon>
        <taxon>Flavonifractor</taxon>
    </lineage>
</organism>
<gene>
    <name evidence="2" type="ORF">H9714_07545</name>
</gene>
<feature type="transmembrane region" description="Helical" evidence="1">
    <location>
        <begin position="21"/>
        <end position="39"/>
    </location>
</feature>
<evidence type="ECO:0008006" key="4">
    <source>
        <dbReference type="Google" id="ProtNLM"/>
    </source>
</evidence>
<keyword evidence="1" id="KW-0812">Transmembrane</keyword>
<evidence type="ECO:0000313" key="3">
    <source>
        <dbReference type="Proteomes" id="UP000824208"/>
    </source>
</evidence>